<feature type="domain" description="F-box" evidence="1">
    <location>
        <begin position="7"/>
        <end position="48"/>
    </location>
</feature>
<dbReference type="Pfam" id="PF12937">
    <property type="entry name" value="F-box-like"/>
    <property type="match status" value="1"/>
</dbReference>
<dbReference type="OrthoDB" id="630764at2759"/>
<dbReference type="AlphaFoldDB" id="A0A835FBZ0"/>
<gene>
    <name evidence="2" type="ORF">HU200_014393</name>
</gene>
<evidence type="ECO:0000313" key="2">
    <source>
        <dbReference type="EMBL" id="KAF8736108.1"/>
    </source>
</evidence>
<dbReference type="Gene3D" id="1.20.1280.50">
    <property type="match status" value="1"/>
</dbReference>
<sequence>MGNQDALPDAILELVLLCLESPLCLLRAASTCKRWRRIIASDAFLGLHGRPSVVAGSYYNQGVFVVPRFEPSPSTATVDARHFSLDFLPGARHFFSYRYWRIMDSCGSLLLFREDGQDLIVCEPLPLCLEVIPPPKQPVRYRNVTAALLNGDDDESNKGGGIIGMSSFRVLLCLDTDAGRIRAWMFSSRVQLILARNEHRLATHGVRHRARCGAALDQNAFKFSSFVLPNDKDWDRLIGKVILAVGRDGEARIVVHGNNNILKIFARQQGDGRKNAEEWALEKNIHISAEMLGLPPLPWYNWACGQHEDAGMVRIRVPVTRMSFCLDMETMEMKRLPDVDYYMREAGYPSELPWPPSLCA</sequence>
<protein>
    <recommendedName>
        <fullName evidence="1">F-box domain-containing protein</fullName>
    </recommendedName>
</protein>
<name>A0A835FBZ0_9POAL</name>
<dbReference type="Proteomes" id="UP000636709">
    <property type="component" value="Unassembled WGS sequence"/>
</dbReference>
<accession>A0A835FBZ0</accession>
<comment type="caution">
    <text evidence="2">The sequence shown here is derived from an EMBL/GenBank/DDBJ whole genome shotgun (WGS) entry which is preliminary data.</text>
</comment>
<dbReference type="InterPro" id="IPR001810">
    <property type="entry name" value="F-box_dom"/>
</dbReference>
<keyword evidence="3" id="KW-1185">Reference proteome</keyword>
<evidence type="ECO:0000259" key="1">
    <source>
        <dbReference type="SMART" id="SM00256"/>
    </source>
</evidence>
<proteinExistence type="predicted"/>
<dbReference type="EMBL" id="JACEFO010001471">
    <property type="protein sequence ID" value="KAF8736108.1"/>
    <property type="molecule type" value="Genomic_DNA"/>
</dbReference>
<reference evidence="2" key="1">
    <citation type="submission" date="2020-07" db="EMBL/GenBank/DDBJ databases">
        <title>Genome sequence and genetic diversity analysis of an under-domesticated orphan crop, white fonio (Digitaria exilis).</title>
        <authorList>
            <person name="Bennetzen J.L."/>
            <person name="Chen S."/>
            <person name="Ma X."/>
            <person name="Wang X."/>
            <person name="Yssel A.E.J."/>
            <person name="Chaluvadi S.R."/>
            <person name="Johnson M."/>
            <person name="Gangashetty P."/>
            <person name="Hamidou F."/>
            <person name="Sanogo M.D."/>
            <person name="Zwaenepoel A."/>
            <person name="Wallace J."/>
            <person name="Van De Peer Y."/>
            <person name="Van Deynze A."/>
        </authorList>
    </citation>
    <scope>NUCLEOTIDE SEQUENCE</scope>
    <source>
        <tissue evidence="2">Leaves</tissue>
    </source>
</reference>
<dbReference type="CDD" id="cd09917">
    <property type="entry name" value="F-box_SF"/>
    <property type="match status" value="1"/>
</dbReference>
<organism evidence="2 3">
    <name type="scientific">Digitaria exilis</name>
    <dbReference type="NCBI Taxonomy" id="1010633"/>
    <lineage>
        <taxon>Eukaryota</taxon>
        <taxon>Viridiplantae</taxon>
        <taxon>Streptophyta</taxon>
        <taxon>Embryophyta</taxon>
        <taxon>Tracheophyta</taxon>
        <taxon>Spermatophyta</taxon>
        <taxon>Magnoliopsida</taxon>
        <taxon>Liliopsida</taxon>
        <taxon>Poales</taxon>
        <taxon>Poaceae</taxon>
        <taxon>PACMAD clade</taxon>
        <taxon>Panicoideae</taxon>
        <taxon>Panicodae</taxon>
        <taxon>Paniceae</taxon>
        <taxon>Anthephorinae</taxon>
        <taxon>Digitaria</taxon>
    </lineage>
</organism>
<dbReference type="SMART" id="SM00256">
    <property type="entry name" value="FBOX"/>
    <property type="match status" value="1"/>
</dbReference>
<evidence type="ECO:0000313" key="3">
    <source>
        <dbReference type="Proteomes" id="UP000636709"/>
    </source>
</evidence>
<dbReference type="PANTHER" id="PTHR33207">
    <property type="entry name" value="F-BOX DOMAIN CONTAINING PROTEIN-RELATED"/>
    <property type="match status" value="1"/>
</dbReference>
<dbReference type="SUPFAM" id="SSF81383">
    <property type="entry name" value="F-box domain"/>
    <property type="match status" value="1"/>
</dbReference>
<dbReference type="InterPro" id="IPR036047">
    <property type="entry name" value="F-box-like_dom_sf"/>
</dbReference>